<accession>A0A2N1PJ44</accession>
<protein>
    <recommendedName>
        <fullName evidence="3">DUF3805 domain-containing protein</fullName>
    </recommendedName>
</protein>
<gene>
    <name evidence="1" type="ORF">CVV64_19075</name>
</gene>
<reference evidence="1 2" key="1">
    <citation type="journal article" date="2017" name="ISME J.">
        <title>Potential for microbial H2 and metal transformations associated with novel bacteria and archaea in deep terrestrial subsurface sediments.</title>
        <authorList>
            <person name="Hernsdorf A.W."/>
            <person name="Amano Y."/>
            <person name="Miyakawa K."/>
            <person name="Ise K."/>
            <person name="Suzuki Y."/>
            <person name="Anantharaman K."/>
            <person name="Probst A."/>
            <person name="Burstein D."/>
            <person name="Thomas B.C."/>
            <person name="Banfield J.F."/>
        </authorList>
    </citation>
    <scope>NUCLEOTIDE SEQUENCE [LARGE SCALE GENOMIC DNA]</scope>
    <source>
        <strain evidence="1">HGW-Wallbacteria-1</strain>
    </source>
</reference>
<dbReference type="Proteomes" id="UP000233256">
    <property type="component" value="Unassembled WGS sequence"/>
</dbReference>
<sequence>MSSIRFALLSLIIAITFSAVNSKEKSIRMKDVELNPEYPAVEGQYKMTNDWSVFLPGKFSRRIEDGSLVLWRPGFTIWTSVWNNDHKESPEKRRDNAIKDASTERYNEEFLDKDSLFYSYRLNEDEGDNRVAAFYCFAFGNNGHVQMAIYFDEEEDVKWAKQIWKSLKETKLDEDKK</sequence>
<comment type="caution">
    <text evidence="1">The sequence shown here is derived from an EMBL/GenBank/DDBJ whole genome shotgun (WGS) entry which is preliminary data.</text>
</comment>
<organism evidence="1 2">
    <name type="scientific">Candidatus Wallbacteria bacterium HGW-Wallbacteria-1</name>
    <dbReference type="NCBI Taxonomy" id="2013854"/>
    <lineage>
        <taxon>Bacteria</taxon>
        <taxon>Candidatus Walliibacteriota</taxon>
    </lineage>
</organism>
<evidence type="ECO:0008006" key="3">
    <source>
        <dbReference type="Google" id="ProtNLM"/>
    </source>
</evidence>
<proteinExistence type="predicted"/>
<name>A0A2N1PJ44_9BACT</name>
<evidence type="ECO:0000313" key="2">
    <source>
        <dbReference type="Proteomes" id="UP000233256"/>
    </source>
</evidence>
<dbReference type="EMBL" id="PGXC01000050">
    <property type="protein sequence ID" value="PKK88339.1"/>
    <property type="molecule type" value="Genomic_DNA"/>
</dbReference>
<dbReference type="AlphaFoldDB" id="A0A2N1PJ44"/>
<evidence type="ECO:0000313" key="1">
    <source>
        <dbReference type="EMBL" id="PKK88339.1"/>
    </source>
</evidence>